<dbReference type="Proteomes" id="UP000029622">
    <property type="component" value="Unassembled WGS sequence"/>
</dbReference>
<dbReference type="AlphaFoldDB" id="A0A096CWI3"/>
<dbReference type="EMBL" id="AZTB01000011">
    <property type="protein sequence ID" value="KGG80934.1"/>
    <property type="molecule type" value="Genomic_DNA"/>
</dbReference>
<proteinExistence type="predicted"/>
<evidence type="ECO:0000313" key="1">
    <source>
        <dbReference type="EMBL" id="KGG80934.1"/>
    </source>
</evidence>
<reference evidence="1 2" key="1">
    <citation type="submission" date="2013-12" db="EMBL/GenBank/DDBJ databases">
        <title>Draft genome sequence of Caloranaerobacter sp. H53214.</title>
        <authorList>
            <person name="Jiang L.J."/>
            <person name="Shao Z.Z."/>
            <person name="Long M.N."/>
        </authorList>
    </citation>
    <scope>NUCLEOTIDE SEQUENCE [LARGE SCALE GENOMIC DNA]</scope>
    <source>
        <strain evidence="1 2">H53214</strain>
    </source>
</reference>
<protein>
    <submittedName>
        <fullName evidence="1">Uncharacterized protein</fullName>
    </submittedName>
</protein>
<accession>A0A096CWI3</accession>
<gene>
    <name evidence="1" type="ORF">Y919_03655</name>
</gene>
<name>A0A096CWI3_9FIRM</name>
<evidence type="ECO:0000313" key="2">
    <source>
        <dbReference type="Proteomes" id="UP000029622"/>
    </source>
</evidence>
<comment type="caution">
    <text evidence="1">The sequence shown here is derived from an EMBL/GenBank/DDBJ whole genome shotgun (WGS) entry which is preliminary data.</text>
</comment>
<organism evidence="1 2">
    <name type="scientific">Caloranaerobacter azorensis H53214</name>
    <dbReference type="NCBI Taxonomy" id="1156417"/>
    <lineage>
        <taxon>Bacteria</taxon>
        <taxon>Bacillati</taxon>
        <taxon>Bacillota</taxon>
        <taxon>Tissierellia</taxon>
        <taxon>Tissierellales</taxon>
        <taxon>Thermohalobacteraceae</taxon>
        <taxon>Caloranaerobacter</taxon>
    </lineage>
</organism>
<sequence length="63" mass="7561">MRIAILIILLIPFIMLQTYIIKDILEVARKSIKRSSYSKSNRLNKYDYYRRSKINKNNIRAAK</sequence>